<dbReference type="OrthoDB" id="5307922at2759"/>
<accession>A0A8J4Q5A0</accession>
<name>A0A8J4Q5A0_9MYCE</name>
<dbReference type="SUPFAM" id="SSF63829">
    <property type="entry name" value="Calcium-dependent phosphotriesterase"/>
    <property type="match status" value="1"/>
</dbReference>
<dbReference type="InterPro" id="IPR011042">
    <property type="entry name" value="6-blade_b-propeller_TolB-like"/>
</dbReference>
<dbReference type="Proteomes" id="UP000695562">
    <property type="component" value="Unassembled WGS sequence"/>
</dbReference>
<evidence type="ECO:0000313" key="2">
    <source>
        <dbReference type="EMBL" id="KAF2078549.1"/>
    </source>
</evidence>
<dbReference type="PANTHER" id="PTHR10426">
    <property type="entry name" value="STRICTOSIDINE SYNTHASE-RELATED"/>
    <property type="match status" value="1"/>
</dbReference>
<dbReference type="InterPro" id="IPR013658">
    <property type="entry name" value="SGL"/>
</dbReference>
<evidence type="ECO:0000259" key="1">
    <source>
        <dbReference type="Pfam" id="PF08450"/>
    </source>
</evidence>
<dbReference type="EMBL" id="AJWJ01000003">
    <property type="protein sequence ID" value="KAF2078549.1"/>
    <property type="molecule type" value="Genomic_DNA"/>
</dbReference>
<evidence type="ECO:0000313" key="3">
    <source>
        <dbReference type="Proteomes" id="UP000695562"/>
    </source>
</evidence>
<dbReference type="PANTHER" id="PTHR10426:SF88">
    <property type="entry name" value="ADIPOCYTE PLASMA MEMBRANE-ASSOCIATED PROTEIN HEMOMUCIN-RELATED"/>
    <property type="match status" value="1"/>
</dbReference>
<dbReference type="GO" id="GO:0016787">
    <property type="term" value="F:hydrolase activity"/>
    <property type="evidence" value="ECO:0007669"/>
    <property type="project" value="TreeGrafter"/>
</dbReference>
<sequence>MFLPFQPDLPFFSFEPKPIGDEYYNSREMDDTMIEYIPLGDYQGPESLTISKKNGNIYFPLKSGEIKYIEPPFPIYNRVDFFGNSTHSSKVDIKTMNQNVKHLVTCGRALGVEMDADDNLIIADSVKGLLKYDFERQELIILTSTFNGTKLSFVNDLTIAKDGMIYFSDTSNIAPIRESNGDWNTLTPSLFICASSSGFGKLLSYNPKTRETNLLMTGIRYSNGVCLDPKEESIFVAETGAYRILRYWLKGPNAGKHEVFIDNLPGNPDGIDLDSKGRLVISIYATRSKFLDTIHPYPWLKRIFLRIPYIKVPMSPPALVISDTKNGRILEYYTISSRSLPMKSISSTLDNKGKIYLGNLYNNFISIFSPPTQKK</sequence>
<feature type="domain" description="SMP-30/Gluconolactonase/LRE-like region" evidence="1">
    <location>
        <begin position="109"/>
        <end position="285"/>
    </location>
</feature>
<dbReference type="Gene3D" id="2.120.10.30">
    <property type="entry name" value="TolB, C-terminal domain"/>
    <property type="match status" value="1"/>
</dbReference>
<keyword evidence="3" id="KW-1185">Reference proteome</keyword>
<comment type="caution">
    <text evidence="2">The sequence shown here is derived from an EMBL/GenBank/DDBJ whole genome shotgun (WGS) entry which is preliminary data.</text>
</comment>
<reference evidence="2" key="1">
    <citation type="submission" date="2020-01" db="EMBL/GenBank/DDBJ databases">
        <title>Development of genomics and gene disruption for Polysphondylium violaceum indicates a role for the polyketide synthase stlB in stalk morphogenesis.</title>
        <authorList>
            <person name="Narita B."/>
            <person name="Kawabe Y."/>
            <person name="Kin K."/>
            <person name="Saito T."/>
            <person name="Gibbs R."/>
            <person name="Kuspa A."/>
            <person name="Muzny D."/>
            <person name="Queller D."/>
            <person name="Richards S."/>
            <person name="Strassman J."/>
            <person name="Sucgang R."/>
            <person name="Worley K."/>
            <person name="Schaap P."/>
        </authorList>
    </citation>
    <scope>NUCLEOTIDE SEQUENCE</scope>
    <source>
        <strain evidence="2">QSvi11</strain>
    </source>
</reference>
<dbReference type="AlphaFoldDB" id="A0A8J4Q5A0"/>
<gene>
    <name evidence="2" type="ORF">CYY_000173</name>
</gene>
<dbReference type="Pfam" id="PF20067">
    <property type="entry name" value="SSL_N"/>
    <property type="match status" value="1"/>
</dbReference>
<dbReference type="GO" id="GO:0012505">
    <property type="term" value="C:endomembrane system"/>
    <property type="evidence" value="ECO:0007669"/>
    <property type="project" value="TreeGrafter"/>
</dbReference>
<organism evidence="2 3">
    <name type="scientific">Polysphondylium violaceum</name>
    <dbReference type="NCBI Taxonomy" id="133409"/>
    <lineage>
        <taxon>Eukaryota</taxon>
        <taxon>Amoebozoa</taxon>
        <taxon>Evosea</taxon>
        <taxon>Eumycetozoa</taxon>
        <taxon>Dictyostelia</taxon>
        <taxon>Dictyosteliales</taxon>
        <taxon>Dictyosteliaceae</taxon>
        <taxon>Polysphondylium</taxon>
    </lineage>
</organism>
<proteinExistence type="predicted"/>
<protein>
    <recommendedName>
        <fullName evidence="1">SMP-30/Gluconolactonase/LRE-like region domain-containing protein</fullName>
    </recommendedName>
</protein>
<dbReference type="Pfam" id="PF08450">
    <property type="entry name" value="SGL"/>
    <property type="match status" value="1"/>
</dbReference>